<organism evidence="1">
    <name type="scientific">Anguilla anguilla</name>
    <name type="common">European freshwater eel</name>
    <name type="synonym">Muraena anguilla</name>
    <dbReference type="NCBI Taxonomy" id="7936"/>
    <lineage>
        <taxon>Eukaryota</taxon>
        <taxon>Metazoa</taxon>
        <taxon>Chordata</taxon>
        <taxon>Craniata</taxon>
        <taxon>Vertebrata</taxon>
        <taxon>Euteleostomi</taxon>
        <taxon>Actinopterygii</taxon>
        <taxon>Neopterygii</taxon>
        <taxon>Teleostei</taxon>
        <taxon>Anguilliformes</taxon>
        <taxon>Anguillidae</taxon>
        <taxon>Anguilla</taxon>
    </lineage>
</organism>
<dbReference type="AlphaFoldDB" id="A0A0E9UL97"/>
<proteinExistence type="predicted"/>
<sequence length="89" mass="10376">MEFDRRLRRVPVLELREKLGGFFFPRSGSWHRNTSSLCVLISRVLKPQGSAIRHWQSNVHKKWETCHNTIYEGSDFSLIQGKAGCLVLY</sequence>
<dbReference type="EMBL" id="GBXM01041953">
    <property type="protein sequence ID" value="JAH66624.1"/>
    <property type="molecule type" value="Transcribed_RNA"/>
</dbReference>
<name>A0A0E9UL97_ANGAN</name>
<reference evidence="1" key="1">
    <citation type="submission" date="2014-11" db="EMBL/GenBank/DDBJ databases">
        <authorList>
            <person name="Amaro Gonzalez C."/>
        </authorList>
    </citation>
    <scope>NUCLEOTIDE SEQUENCE</scope>
</reference>
<evidence type="ECO:0000313" key="1">
    <source>
        <dbReference type="EMBL" id="JAH66624.1"/>
    </source>
</evidence>
<protein>
    <submittedName>
        <fullName evidence="1">Uncharacterized protein</fullName>
    </submittedName>
</protein>
<accession>A0A0E9UL97</accession>
<reference evidence="1" key="2">
    <citation type="journal article" date="2015" name="Fish Shellfish Immunol.">
        <title>Early steps in the European eel (Anguilla anguilla)-Vibrio vulnificus interaction in the gills: Role of the RtxA13 toxin.</title>
        <authorList>
            <person name="Callol A."/>
            <person name="Pajuelo D."/>
            <person name="Ebbesson L."/>
            <person name="Teles M."/>
            <person name="MacKenzie S."/>
            <person name="Amaro C."/>
        </authorList>
    </citation>
    <scope>NUCLEOTIDE SEQUENCE</scope>
</reference>